<feature type="domain" description="Glycerol-3-phosphate dehydrogenase NAD-dependent N-terminal" evidence="2">
    <location>
        <begin position="6"/>
        <end position="108"/>
    </location>
</feature>
<dbReference type="STRING" id="926569.ANT_01050"/>
<dbReference type="GO" id="GO:0016616">
    <property type="term" value="F:oxidoreductase activity, acting on the CH-OH group of donors, NAD or NADP as acceptor"/>
    <property type="evidence" value="ECO:0007669"/>
    <property type="project" value="InterPro"/>
</dbReference>
<keyword evidence="5" id="KW-1185">Reference proteome</keyword>
<sequence>MTQTLSITVIGAGHGGKAMAAHLALMGHRVKLFNRTADHIFAIQQRGGIDLESQEYGPRGFGKLECATSDMGEALADAQLIMVVVPSSAHADIARAAAPHLKDGQVVVLHPGRTCGAIEFVMVLRRSGCQADVTVAEAETFIYASRSDGPAQARIFRIKEAVPLAALPAKRTHEVLDLIHVVYPQFIDGGNVLQTGLNNMGAIFHPALTLLNAGWIEATHGDYQFYIDGVTPSVARVLEALDRERITVAAALGIRARSALEWLKMAYDAVGSDLREAIHNQPGYYGIKAPTTLNHRYIFEDVPMSLVPIASLGMQYGVSVRGMDSIIRLACIVHNTDYWRRGRTVENLGLRGLSVEELTHFVMEGELAV</sequence>
<evidence type="ECO:0000313" key="5">
    <source>
        <dbReference type="Proteomes" id="UP000008922"/>
    </source>
</evidence>
<dbReference type="Pfam" id="PF02317">
    <property type="entry name" value="Octopine_DH"/>
    <property type="match status" value="1"/>
</dbReference>
<dbReference type="InterPro" id="IPR051729">
    <property type="entry name" value="Opine/Lysopine_DH"/>
</dbReference>
<dbReference type="GO" id="GO:0051287">
    <property type="term" value="F:NAD binding"/>
    <property type="evidence" value="ECO:0007669"/>
    <property type="project" value="InterPro"/>
</dbReference>
<accession>E8MYZ6</accession>
<evidence type="ECO:0000259" key="2">
    <source>
        <dbReference type="Pfam" id="PF01210"/>
    </source>
</evidence>
<dbReference type="SUPFAM" id="SSF51735">
    <property type="entry name" value="NAD(P)-binding Rossmann-fold domains"/>
    <property type="match status" value="1"/>
</dbReference>
<evidence type="ECO:0000313" key="4">
    <source>
        <dbReference type="EMBL" id="BAJ62139.1"/>
    </source>
</evidence>
<feature type="domain" description="Opine dehydrogenase" evidence="3">
    <location>
        <begin position="190"/>
        <end position="333"/>
    </location>
</feature>
<dbReference type="GO" id="GO:0047129">
    <property type="term" value="F:opine dehydrogenase activity"/>
    <property type="evidence" value="ECO:0007669"/>
    <property type="project" value="UniProtKB-EC"/>
</dbReference>
<dbReference type="InParanoid" id="E8MYZ6"/>
<dbReference type="PANTHER" id="PTHR38015">
    <property type="entry name" value="BLR6086 PROTEIN"/>
    <property type="match status" value="1"/>
</dbReference>
<dbReference type="InterPro" id="IPR013328">
    <property type="entry name" value="6PGD_dom2"/>
</dbReference>
<dbReference type="HOGENOM" id="CLU_056511_2_0_0"/>
<dbReference type="SUPFAM" id="SSF48179">
    <property type="entry name" value="6-phosphogluconate dehydrogenase C-terminal domain-like"/>
    <property type="match status" value="1"/>
</dbReference>
<dbReference type="RefSeq" id="WP_013558537.1">
    <property type="nucleotide sequence ID" value="NC_014960.1"/>
</dbReference>
<dbReference type="AlphaFoldDB" id="E8MYZ6"/>
<proteinExistence type="predicted"/>
<name>E8MYZ6_ANATU</name>
<dbReference type="eggNOG" id="COG0240">
    <property type="taxonomic scope" value="Bacteria"/>
</dbReference>
<dbReference type="KEGG" id="atm:ANT_01050"/>
<dbReference type="Pfam" id="PF01210">
    <property type="entry name" value="NAD_Gly3P_dh_N"/>
    <property type="match status" value="1"/>
</dbReference>
<dbReference type="PANTHER" id="PTHR38015:SF1">
    <property type="entry name" value="OPINE DEHYDROGENASE DOMAIN-CONTAINING PROTEIN"/>
    <property type="match status" value="1"/>
</dbReference>
<dbReference type="InterPro" id="IPR003421">
    <property type="entry name" value="Opine_DH"/>
</dbReference>
<evidence type="ECO:0000259" key="3">
    <source>
        <dbReference type="Pfam" id="PF02317"/>
    </source>
</evidence>
<dbReference type="GO" id="GO:0046168">
    <property type="term" value="P:glycerol-3-phosphate catabolic process"/>
    <property type="evidence" value="ECO:0007669"/>
    <property type="project" value="InterPro"/>
</dbReference>
<protein>
    <submittedName>
        <fullName evidence="4">Opine dehydrogenase</fullName>
        <ecNumber evidence="4">1.5.1.28</ecNumber>
    </submittedName>
</protein>
<evidence type="ECO:0000256" key="1">
    <source>
        <dbReference type="ARBA" id="ARBA00023002"/>
    </source>
</evidence>
<dbReference type="InterPro" id="IPR011128">
    <property type="entry name" value="G3P_DH_NAD-dep_N"/>
</dbReference>
<dbReference type="Proteomes" id="UP000008922">
    <property type="component" value="Chromosome"/>
</dbReference>
<dbReference type="OrthoDB" id="1073746at2"/>
<keyword evidence="1 4" id="KW-0560">Oxidoreductase</keyword>
<dbReference type="InterPro" id="IPR036291">
    <property type="entry name" value="NAD(P)-bd_dom_sf"/>
</dbReference>
<organism evidence="4 5">
    <name type="scientific">Anaerolinea thermophila (strain DSM 14523 / JCM 11388 / NBRC 100420 / UNI-1)</name>
    <dbReference type="NCBI Taxonomy" id="926569"/>
    <lineage>
        <taxon>Bacteria</taxon>
        <taxon>Bacillati</taxon>
        <taxon>Chloroflexota</taxon>
        <taxon>Anaerolineae</taxon>
        <taxon>Anaerolineales</taxon>
        <taxon>Anaerolineaceae</taxon>
        <taxon>Anaerolinea</taxon>
    </lineage>
</organism>
<gene>
    <name evidence="4" type="ordered locus">ANT_01050</name>
</gene>
<dbReference type="Gene3D" id="1.10.1040.10">
    <property type="entry name" value="N-(1-d-carboxylethyl)-l-norvaline Dehydrogenase, domain 2"/>
    <property type="match status" value="1"/>
</dbReference>
<dbReference type="Gene3D" id="3.40.50.720">
    <property type="entry name" value="NAD(P)-binding Rossmann-like Domain"/>
    <property type="match status" value="1"/>
</dbReference>
<reference evidence="4 5" key="1">
    <citation type="submission" date="2010-12" db="EMBL/GenBank/DDBJ databases">
        <title>Whole genome sequence of Anaerolinea thermophila UNI-1.</title>
        <authorList>
            <person name="Narita-Yamada S."/>
            <person name="Kishi E."/>
            <person name="Watanabe Y."/>
            <person name="Takasaki K."/>
            <person name="Ankai A."/>
            <person name="Oguchi A."/>
            <person name="Fukui S."/>
            <person name="Takahashi M."/>
            <person name="Yashiro I."/>
            <person name="Hosoyama A."/>
            <person name="Sekiguchi Y."/>
            <person name="Hanada S."/>
            <person name="Fujita N."/>
        </authorList>
    </citation>
    <scope>NUCLEOTIDE SEQUENCE [LARGE SCALE GENOMIC DNA]</scope>
    <source>
        <strain evidence="5">DSM 14523 / JCM 11388 / NBRC 100420 / UNI-1</strain>
    </source>
</reference>
<dbReference type="EC" id="1.5.1.28" evidence="4"/>
<dbReference type="EMBL" id="AP012029">
    <property type="protein sequence ID" value="BAJ62139.1"/>
    <property type="molecule type" value="Genomic_DNA"/>
</dbReference>
<dbReference type="InterPro" id="IPR008927">
    <property type="entry name" value="6-PGluconate_DH-like_C_sf"/>
</dbReference>